<dbReference type="Proteomes" id="UP001151518">
    <property type="component" value="Unassembled WGS sequence"/>
</dbReference>
<proteinExistence type="predicted"/>
<evidence type="ECO:0000313" key="4">
    <source>
        <dbReference type="EMBL" id="KAJ2672040.1"/>
    </source>
</evidence>
<dbReference type="SUPFAM" id="SSF74924">
    <property type="entry name" value="Cap-Gly domain"/>
    <property type="match status" value="1"/>
</dbReference>
<evidence type="ECO:0000256" key="1">
    <source>
        <dbReference type="ARBA" id="ARBA00022614"/>
    </source>
</evidence>
<name>A0A9W8G2X9_9FUNG</name>
<dbReference type="EMBL" id="JANBTW010000090">
    <property type="protein sequence ID" value="KAJ2672040.1"/>
    <property type="molecule type" value="Genomic_DNA"/>
</dbReference>
<dbReference type="PROSITE" id="PS51450">
    <property type="entry name" value="LRR"/>
    <property type="match status" value="1"/>
</dbReference>
<dbReference type="Gene3D" id="2.30.30.190">
    <property type="entry name" value="CAP Gly-rich-like domain"/>
    <property type="match status" value="1"/>
</dbReference>
<protein>
    <recommendedName>
        <fullName evidence="3">CAP-Gly domain-containing protein</fullName>
    </recommendedName>
</protein>
<sequence>MASTDLLGRWFCIDGDCGIVRYVGPVDGTKGEWLGVEWESLKRGKHRGSKDGKQYFHVMANTDSGSFIRKIERIDWGQTLLSAAREQYIVDINELHVPQTIDGKRGKVEVVGLDKIAKQQGDLRSLIVLGLDSQRVFGIGDHVEKEQTKRLLGSSHTLSLAKNYLSKWQDVVDIVETLDKIQTLDVSANHFESPLINSGENGSIRKVDTLRIDSSPSLSWQDICSVAKQLSVRSLSFGWSNLSLLSPIPSLLVQSLDSLEELLLECNQISDFSTLGCLPKLRVLNLSGNQTLIEISSPSGFANLESLNLARTGIDNWKSVDSLALMPRLHTLHLFQTPLFEISTHLNTPQITSEKEEANLDAPRAQVLGRLANIHKLDGTVVTAEERIEMERYYLSLCARQIEKDLDEATLVDVLSQSFPRIQDLVNKHGAPRLPKLQEAKLKSRLAKVSIEVVRGSDVASAEVLQTETKPLICTMLVRQLYPIAIRLARTRSFSLFICVDGFCDQWTCLDTSIRPLSFYGLEDGSIIRILI</sequence>
<evidence type="ECO:0000313" key="5">
    <source>
        <dbReference type="Proteomes" id="UP001151518"/>
    </source>
</evidence>
<gene>
    <name evidence="4" type="ORF">GGI25_005280</name>
</gene>
<dbReference type="OrthoDB" id="5273213at2759"/>
<dbReference type="SMART" id="SM01052">
    <property type="entry name" value="CAP_GLY"/>
    <property type="match status" value="1"/>
</dbReference>
<dbReference type="InterPro" id="IPR025875">
    <property type="entry name" value="Leu-rich_rpt_4"/>
</dbReference>
<dbReference type="PANTHER" id="PTHR18849">
    <property type="entry name" value="LEUCINE RICH REPEAT PROTEIN"/>
    <property type="match status" value="1"/>
</dbReference>
<dbReference type="AlphaFoldDB" id="A0A9W8G2X9"/>
<dbReference type="Pfam" id="PF12799">
    <property type="entry name" value="LRR_4"/>
    <property type="match status" value="1"/>
</dbReference>
<feature type="domain" description="CAP-Gly" evidence="3">
    <location>
        <begin position="24"/>
        <end position="69"/>
    </location>
</feature>
<evidence type="ECO:0000259" key="3">
    <source>
        <dbReference type="PROSITE" id="PS50245"/>
    </source>
</evidence>
<keyword evidence="1" id="KW-0433">Leucine-rich repeat</keyword>
<evidence type="ECO:0000256" key="2">
    <source>
        <dbReference type="ARBA" id="ARBA00022737"/>
    </source>
</evidence>
<dbReference type="Gene3D" id="3.10.20.90">
    <property type="entry name" value="Phosphatidylinositol 3-kinase Catalytic Subunit, Chain A, domain 1"/>
    <property type="match status" value="1"/>
</dbReference>
<organism evidence="4 5">
    <name type="scientific">Coemansia spiralis</name>
    <dbReference type="NCBI Taxonomy" id="417178"/>
    <lineage>
        <taxon>Eukaryota</taxon>
        <taxon>Fungi</taxon>
        <taxon>Fungi incertae sedis</taxon>
        <taxon>Zoopagomycota</taxon>
        <taxon>Kickxellomycotina</taxon>
        <taxon>Kickxellomycetes</taxon>
        <taxon>Kickxellales</taxon>
        <taxon>Kickxellaceae</taxon>
        <taxon>Coemansia</taxon>
    </lineage>
</organism>
<reference evidence="4" key="1">
    <citation type="submission" date="2022-07" db="EMBL/GenBank/DDBJ databases">
        <title>Phylogenomic reconstructions and comparative analyses of Kickxellomycotina fungi.</title>
        <authorList>
            <person name="Reynolds N.K."/>
            <person name="Stajich J.E."/>
            <person name="Barry K."/>
            <person name="Grigoriev I.V."/>
            <person name="Crous P."/>
            <person name="Smith M.E."/>
        </authorList>
    </citation>
    <scope>NUCLEOTIDE SEQUENCE</scope>
    <source>
        <strain evidence="4">NRRL 3115</strain>
    </source>
</reference>
<dbReference type="SUPFAM" id="SSF52058">
    <property type="entry name" value="L domain-like"/>
    <property type="match status" value="1"/>
</dbReference>
<dbReference type="Gene3D" id="3.80.10.10">
    <property type="entry name" value="Ribonuclease Inhibitor"/>
    <property type="match status" value="1"/>
</dbReference>
<dbReference type="InterPro" id="IPR032675">
    <property type="entry name" value="LRR_dom_sf"/>
</dbReference>
<dbReference type="PANTHER" id="PTHR18849:SF0">
    <property type="entry name" value="CILIA- AND FLAGELLA-ASSOCIATED PROTEIN 410-RELATED"/>
    <property type="match status" value="1"/>
</dbReference>
<dbReference type="InterPro" id="IPR000938">
    <property type="entry name" value="CAP-Gly_domain"/>
</dbReference>
<dbReference type="PROSITE" id="PS50245">
    <property type="entry name" value="CAP_GLY_2"/>
    <property type="match status" value="1"/>
</dbReference>
<dbReference type="InterPro" id="IPR001611">
    <property type="entry name" value="Leu-rich_rpt"/>
</dbReference>
<accession>A0A9W8G2X9</accession>
<dbReference type="Pfam" id="PF01302">
    <property type="entry name" value="CAP_GLY"/>
    <property type="match status" value="1"/>
</dbReference>
<keyword evidence="2" id="KW-0677">Repeat</keyword>
<comment type="caution">
    <text evidence="4">The sequence shown here is derived from an EMBL/GenBank/DDBJ whole genome shotgun (WGS) entry which is preliminary data.</text>
</comment>
<dbReference type="InterPro" id="IPR036859">
    <property type="entry name" value="CAP-Gly_dom_sf"/>
</dbReference>